<proteinExistence type="predicted"/>
<keyword evidence="2" id="KW-1185">Reference proteome</keyword>
<comment type="caution">
    <text evidence="1">The sequence shown here is derived from an EMBL/GenBank/DDBJ whole genome shotgun (WGS) entry which is preliminary data.</text>
</comment>
<gene>
    <name evidence="1" type="ORF">ACFYKX_04720</name>
</gene>
<sequence length="162" mass="19000">MKISKMKGTAVVLIFILMLVGWSTFRGKMYDIDHSEVSQVLETFSHDIKSPTKVPFKDLQLWEYKKESDNQTVITLMNVNKSTLDIRVSKDKIDFNKNIKKEHVTLNGDLEGVYFPDSSGKRILVWQDHSIYYEITYYPKLTLQEVSKQQLIRMAESFRLEK</sequence>
<reference evidence="1 2" key="1">
    <citation type="submission" date="2024-08" db="EMBL/GenBank/DDBJ databases">
        <title>Two novel Cytobacillus novel species.</title>
        <authorList>
            <person name="Liu G."/>
        </authorList>
    </citation>
    <scope>NUCLEOTIDE SEQUENCE [LARGE SCALE GENOMIC DNA]</scope>
    <source>
        <strain evidence="1 2">FJAT-54145</strain>
    </source>
</reference>
<evidence type="ECO:0000313" key="2">
    <source>
        <dbReference type="Proteomes" id="UP001601059"/>
    </source>
</evidence>
<protein>
    <recommendedName>
        <fullName evidence="3">DUF4367 domain-containing protein</fullName>
    </recommendedName>
</protein>
<accession>A0ABW6KAV6</accession>
<evidence type="ECO:0000313" key="1">
    <source>
        <dbReference type="EMBL" id="MFE8699923.1"/>
    </source>
</evidence>
<organism evidence="1 2">
    <name type="scientific">Cytobacillus spartinae</name>
    <dbReference type="NCBI Taxonomy" id="3299023"/>
    <lineage>
        <taxon>Bacteria</taxon>
        <taxon>Bacillati</taxon>
        <taxon>Bacillota</taxon>
        <taxon>Bacilli</taxon>
        <taxon>Bacillales</taxon>
        <taxon>Bacillaceae</taxon>
        <taxon>Cytobacillus</taxon>
    </lineage>
</organism>
<dbReference type="RefSeq" id="WP_389358531.1">
    <property type="nucleotide sequence ID" value="NZ_JBIACK010000001.1"/>
</dbReference>
<dbReference type="EMBL" id="JBIACK010000001">
    <property type="protein sequence ID" value="MFE8699923.1"/>
    <property type="molecule type" value="Genomic_DNA"/>
</dbReference>
<evidence type="ECO:0008006" key="3">
    <source>
        <dbReference type="Google" id="ProtNLM"/>
    </source>
</evidence>
<dbReference type="Proteomes" id="UP001601059">
    <property type="component" value="Unassembled WGS sequence"/>
</dbReference>
<name>A0ABW6KAV6_9BACI</name>